<dbReference type="AlphaFoldDB" id="A0A2Z2HSY4"/>
<reference evidence="2" key="1">
    <citation type="submission" date="2017-02" db="EMBL/GenBank/DDBJ databases">
        <title>Natronthermophilus aegyptiacus gen. nov.,sp. nov., an aerobic, extremely halophilic alkalithermophilic archaeon isolated from the athalassohaline Wadi An Natrun, Egypt.</title>
        <authorList>
            <person name="Zhao B."/>
        </authorList>
    </citation>
    <scope>NUCLEOTIDE SEQUENCE [LARGE SCALE GENOMIC DNA]</scope>
    <source>
        <strain evidence="2">JW/NM-HA 15</strain>
    </source>
</reference>
<protein>
    <submittedName>
        <fullName evidence="1">Uncharacterized protein</fullName>
    </submittedName>
</protein>
<evidence type="ECO:0000313" key="1">
    <source>
        <dbReference type="EMBL" id="ARS88527.1"/>
    </source>
</evidence>
<gene>
    <name evidence="1" type="ORF">B1756_01325</name>
</gene>
<accession>A0A2Z2HSY4</accession>
<name>A0A2Z2HSY4_9EURY</name>
<keyword evidence="2" id="KW-1185">Reference proteome</keyword>
<organism evidence="1 2">
    <name type="scientific">Natrarchaeobaculum aegyptiacum</name>
    <dbReference type="NCBI Taxonomy" id="745377"/>
    <lineage>
        <taxon>Archaea</taxon>
        <taxon>Methanobacteriati</taxon>
        <taxon>Methanobacteriota</taxon>
        <taxon>Stenosarchaea group</taxon>
        <taxon>Halobacteria</taxon>
        <taxon>Halobacteriales</taxon>
        <taxon>Natrialbaceae</taxon>
        <taxon>Natrarchaeobaculum</taxon>
    </lineage>
</organism>
<proteinExistence type="predicted"/>
<dbReference type="Proteomes" id="UP000250088">
    <property type="component" value="Chromosome"/>
</dbReference>
<evidence type="ECO:0000313" key="2">
    <source>
        <dbReference type="Proteomes" id="UP000250088"/>
    </source>
</evidence>
<dbReference type="EMBL" id="CP019893">
    <property type="protein sequence ID" value="ARS88527.1"/>
    <property type="molecule type" value="Genomic_DNA"/>
</dbReference>
<dbReference type="KEGG" id="naj:B1756_01325"/>
<sequence>MTRNVFALFKSQPALFRGVGVQESVTDTRANASAVTSTSTVWLSFYLWESIDGEKTGAG</sequence>